<reference evidence="2" key="1">
    <citation type="journal article" date="2017" name="Front. Plant Sci.">
        <title>Climate Clever Clovers: New Paradigm to Reduce the Environmental Footprint of Ruminants by Breeding Low Methanogenic Forages Utilizing Haplotype Variation.</title>
        <authorList>
            <person name="Kaur P."/>
            <person name="Appels R."/>
            <person name="Bayer P.E."/>
            <person name="Keeble-Gagnere G."/>
            <person name="Wang J."/>
            <person name="Hirakawa H."/>
            <person name="Shirasawa K."/>
            <person name="Vercoe P."/>
            <person name="Stefanova K."/>
            <person name="Durmic Z."/>
            <person name="Nichols P."/>
            <person name="Revell C."/>
            <person name="Isobe S.N."/>
            <person name="Edwards D."/>
            <person name="Erskine W."/>
        </authorList>
    </citation>
    <scope>NUCLEOTIDE SEQUENCE [LARGE SCALE GENOMIC DNA]</scope>
    <source>
        <strain evidence="2">cv. Daliak</strain>
    </source>
</reference>
<accession>A0A2Z6MW41</accession>
<dbReference type="AlphaFoldDB" id="A0A2Z6MW41"/>
<dbReference type="PANTHER" id="PTHR33913:SF3">
    <property type="entry name" value="ALEURONE LAYER MORPHOGENESIS PROTEIN"/>
    <property type="match status" value="1"/>
</dbReference>
<organism evidence="1 2">
    <name type="scientific">Trifolium subterraneum</name>
    <name type="common">Subterranean clover</name>
    <dbReference type="NCBI Taxonomy" id="3900"/>
    <lineage>
        <taxon>Eukaryota</taxon>
        <taxon>Viridiplantae</taxon>
        <taxon>Streptophyta</taxon>
        <taxon>Embryophyta</taxon>
        <taxon>Tracheophyta</taxon>
        <taxon>Spermatophyta</taxon>
        <taxon>Magnoliopsida</taxon>
        <taxon>eudicotyledons</taxon>
        <taxon>Gunneridae</taxon>
        <taxon>Pentapetalae</taxon>
        <taxon>rosids</taxon>
        <taxon>fabids</taxon>
        <taxon>Fabales</taxon>
        <taxon>Fabaceae</taxon>
        <taxon>Papilionoideae</taxon>
        <taxon>50 kb inversion clade</taxon>
        <taxon>NPAAA clade</taxon>
        <taxon>Hologalegina</taxon>
        <taxon>IRL clade</taxon>
        <taxon>Trifolieae</taxon>
        <taxon>Trifolium</taxon>
    </lineage>
</organism>
<sequence>AEKAVSTRKHITEEGIKDQSAFDEICADTTFENESVEKCTLIANSSNIDLEKFRIFIASKGKILSQTAVNALKRKRNTLALQKRVIEDEIAVCNMKIQRWLVGGEDDFDLKVDSIIEVCNGTSLRNQGRMCQYLEGQCLPPSVKSRRLTEAVLTLQSPCEARHVLINTYLDFNIHP</sequence>
<evidence type="ECO:0000313" key="2">
    <source>
        <dbReference type="Proteomes" id="UP000242715"/>
    </source>
</evidence>
<dbReference type="Proteomes" id="UP000242715">
    <property type="component" value="Unassembled WGS sequence"/>
</dbReference>
<feature type="non-terminal residue" evidence="1">
    <location>
        <position position="1"/>
    </location>
</feature>
<evidence type="ECO:0000313" key="1">
    <source>
        <dbReference type="EMBL" id="GAU29102.1"/>
    </source>
</evidence>
<dbReference type="EMBL" id="DF973388">
    <property type="protein sequence ID" value="GAU29102.1"/>
    <property type="molecule type" value="Genomic_DNA"/>
</dbReference>
<protein>
    <submittedName>
        <fullName evidence="1">Uncharacterized protein</fullName>
    </submittedName>
</protein>
<keyword evidence="2" id="KW-1185">Reference proteome</keyword>
<dbReference type="PANTHER" id="PTHR33913">
    <property type="entry name" value="ALEURONE LAYER MORPHOGENESIS PROTEIN"/>
    <property type="match status" value="1"/>
</dbReference>
<dbReference type="OrthoDB" id="1909634at2759"/>
<proteinExistence type="predicted"/>
<gene>
    <name evidence="1" type="ORF">TSUD_58680</name>
</gene>
<name>A0A2Z6MW41_TRISU</name>